<evidence type="ECO:0000313" key="20">
    <source>
        <dbReference type="Proteomes" id="UP000245754"/>
    </source>
</evidence>
<keyword evidence="10 15" id="KW-0798">TonB box</keyword>
<dbReference type="GO" id="GO:0015891">
    <property type="term" value="P:siderophore transport"/>
    <property type="evidence" value="ECO:0007669"/>
    <property type="project" value="InterPro"/>
</dbReference>
<feature type="signal peptide" evidence="16">
    <location>
        <begin position="1"/>
        <end position="32"/>
    </location>
</feature>
<evidence type="ECO:0000256" key="15">
    <source>
        <dbReference type="RuleBase" id="RU003357"/>
    </source>
</evidence>
<comment type="caution">
    <text evidence="19">The sequence shown here is derived from an EMBL/GenBank/DDBJ whole genome shotgun (WGS) entry which is preliminary data.</text>
</comment>
<evidence type="ECO:0000256" key="6">
    <source>
        <dbReference type="ARBA" id="ARBA00022692"/>
    </source>
</evidence>
<dbReference type="RefSeq" id="WP_109582993.1">
    <property type="nucleotide sequence ID" value="NZ_QGGT01000002.1"/>
</dbReference>
<evidence type="ECO:0000256" key="4">
    <source>
        <dbReference type="ARBA" id="ARBA00022452"/>
    </source>
</evidence>
<keyword evidence="6 14" id="KW-0812">Transmembrane</keyword>
<accession>A0A316EUP3</accession>
<feature type="chain" id="PRO_5016333365" evidence="16">
    <location>
        <begin position="33"/>
        <end position="712"/>
    </location>
</feature>
<dbReference type="InterPro" id="IPR010105">
    <property type="entry name" value="TonB_sidphr_rcpt"/>
</dbReference>
<dbReference type="InterPro" id="IPR037066">
    <property type="entry name" value="Plug_dom_sf"/>
</dbReference>
<evidence type="ECO:0000256" key="2">
    <source>
        <dbReference type="ARBA" id="ARBA00009810"/>
    </source>
</evidence>
<protein>
    <submittedName>
        <fullName evidence="19">Iron complex outermembrane receptor protein</fullName>
    </submittedName>
</protein>
<dbReference type="GO" id="GO:0009279">
    <property type="term" value="C:cell outer membrane"/>
    <property type="evidence" value="ECO:0007669"/>
    <property type="project" value="UniProtKB-SubCell"/>
</dbReference>
<dbReference type="GO" id="GO:0015344">
    <property type="term" value="F:siderophore uptake transmembrane transporter activity"/>
    <property type="evidence" value="ECO:0007669"/>
    <property type="project" value="TreeGrafter"/>
</dbReference>
<name>A0A316EUP3_9BURK</name>
<dbReference type="InterPro" id="IPR012910">
    <property type="entry name" value="Plug_dom"/>
</dbReference>
<keyword evidence="11 14" id="KW-0472">Membrane</keyword>
<keyword evidence="7 16" id="KW-0732">Signal</keyword>
<keyword evidence="5" id="KW-0410">Iron transport</keyword>
<evidence type="ECO:0000256" key="11">
    <source>
        <dbReference type="ARBA" id="ARBA00023136"/>
    </source>
</evidence>
<dbReference type="Gene3D" id="2.40.170.20">
    <property type="entry name" value="TonB-dependent receptor, beta-barrel domain"/>
    <property type="match status" value="1"/>
</dbReference>
<keyword evidence="20" id="KW-1185">Reference proteome</keyword>
<evidence type="ECO:0000256" key="10">
    <source>
        <dbReference type="ARBA" id="ARBA00023077"/>
    </source>
</evidence>
<evidence type="ECO:0000256" key="12">
    <source>
        <dbReference type="ARBA" id="ARBA00023170"/>
    </source>
</evidence>
<organism evidence="19 20">
    <name type="scientific">Cupriavidus plantarum</name>
    <dbReference type="NCBI Taxonomy" id="942865"/>
    <lineage>
        <taxon>Bacteria</taxon>
        <taxon>Pseudomonadati</taxon>
        <taxon>Pseudomonadota</taxon>
        <taxon>Betaproteobacteria</taxon>
        <taxon>Burkholderiales</taxon>
        <taxon>Burkholderiaceae</taxon>
        <taxon>Cupriavidus</taxon>
    </lineage>
</organism>
<dbReference type="CDD" id="cd01347">
    <property type="entry name" value="ligand_gated_channel"/>
    <property type="match status" value="1"/>
</dbReference>
<keyword evidence="3 14" id="KW-0813">Transport</keyword>
<evidence type="ECO:0000256" key="9">
    <source>
        <dbReference type="ARBA" id="ARBA00023065"/>
    </source>
</evidence>
<feature type="domain" description="TonB-dependent receptor plug" evidence="18">
    <location>
        <begin position="77"/>
        <end position="174"/>
    </location>
</feature>
<evidence type="ECO:0000256" key="5">
    <source>
        <dbReference type="ARBA" id="ARBA00022496"/>
    </source>
</evidence>
<keyword evidence="9" id="KW-0406">Ion transport</keyword>
<gene>
    <name evidence="19" type="ORF">C7419_102151</name>
</gene>
<dbReference type="SUPFAM" id="SSF56935">
    <property type="entry name" value="Porins"/>
    <property type="match status" value="1"/>
</dbReference>
<keyword evidence="12 19" id="KW-0675">Receptor</keyword>
<dbReference type="PROSITE" id="PS52016">
    <property type="entry name" value="TONB_DEPENDENT_REC_3"/>
    <property type="match status" value="1"/>
</dbReference>
<dbReference type="InterPro" id="IPR036942">
    <property type="entry name" value="Beta-barrel_TonB_sf"/>
</dbReference>
<evidence type="ECO:0000256" key="1">
    <source>
        <dbReference type="ARBA" id="ARBA00004571"/>
    </source>
</evidence>
<evidence type="ECO:0000256" key="13">
    <source>
        <dbReference type="ARBA" id="ARBA00023237"/>
    </source>
</evidence>
<evidence type="ECO:0000259" key="17">
    <source>
        <dbReference type="Pfam" id="PF00593"/>
    </source>
</evidence>
<dbReference type="Pfam" id="PF07715">
    <property type="entry name" value="Plug"/>
    <property type="match status" value="1"/>
</dbReference>
<evidence type="ECO:0000256" key="14">
    <source>
        <dbReference type="PROSITE-ProRule" id="PRU01360"/>
    </source>
</evidence>
<reference evidence="19 20" key="1">
    <citation type="submission" date="2018-05" db="EMBL/GenBank/DDBJ databases">
        <title>Genomic Encyclopedia of Type Strains, Phase IV (KMG-V): Genome sequencing to study the core and pangenomes of soil and plant-associated prokaryotes.</title>
        <authorList>
            <person name="Whitman W."/>
        </authorList>
    </citation>
    <scope>NUCLEOTIDE SEQUENCE [LARGE SCALE GENOMIC DNA]</scope>
    <source>
        <strain evidence="19 20">SLV-132</strain>
    </source>
</reference>
<comment type="subcellular location">
    <subcellularLocation>
        <location evidence="1 14">Cell outer membrane</location>
        <topology evidence="1 14">Multi-pass membrane protein</topology>
    </subcellularLocation>
</comment>
<dbReference type="PANTHER" id="PTHR32552">
    <property type="entry name" value="FERRICHROME IRON RECEPTOR-RELATED"/>
    <property type="match status" value="1"/>
</dbReference>
<proteinExistence type="inferred from homology"/>
<sequence>MPLRCRPCRRLRFHLTPAALACVSVFATHAHAADENTGADRAVLPTVTVNANAAVDTDIGFATRRAAGVTKSNESAADTPQSITVITRDLMDSQQSQTLSDVLWNSAGVSANTYGRRGWDDFIIRGQRASESIFADALLVDSNNRVAQEVFGAERVEVLKGPASILFGQVQPGGLVNIVTKRPRPELFGELGVTVGNYGLRQVTADVGTPLKPDSKAAFRLTALAMNSDDPTDHVWYRNRYIAPSLTLDFGERTDFTILLSHNERHYVRQQGLPVNGTITPNVNGVLPNSRFIGEPGAQPYDGEQNRVGYALTHRFDSGWTVNQNLRYQTSSLTGMFVTAGTMAVNSQTLNRSGTQQDFSGDSFGVDTNAQKTFAFAGHQHSLTFGVDYRHTKEDRLQKTCRVAALNVYQPVYGAAINCPTNFSTDSTDSLNALGLYFRDQIRIADRLTVTGGVRYEMARSASVNHLGGTRTDNDDKAVTGSAAAMYDLTGWARPYVSYSTSFLPNIGTDVNNAAFKPEKGRQVEVGVKFDMPGKTGLLTLAAFDLTRKNVLTSDPVNIGFSTAVGEQRSRGFEAELTQDLGNGFSLIGAYAYIASEVTEDTVAANVGKPLNAVPRHSFSLWTQYRFRGALAGWWAGVGARGESAKRGYSFNYTVPGYAVADLGVGYTASHWRAAFNLKNVFDKAYYAGGLNNNVLPVGNPRVAMLNVVVNY</sequence>
<dbReference type="Proteomes" id="UP000245754">
    <property type="component" value="Unassembled WGS sequence"/>
</dbReference>
<dbReference type="NCBIfam" id="TIGR01783">
    <property type="entry name" value="TonB-siderophor"/>
    <property type="match status" value="1"/>
</dbReference>
<evidence type="ECO:0000259" key="18">
    <source>
        <dbReference type="Pfam" id="PF07715"/>
    </source>
</evidence>
<evidence type="ECO:0000256" key="7">
    <source>
        <dbReference type="ARBA" id="ARBA00022729"/>
    </source>
</evidence>
<dbReference type="InterPro" id="IPR000531">
    <property type="entry name" value="Beta-barrel_TonB"/>
</dbReference>
<dbReference type="EMBL" id="QGGT01000002">
    <property type="protein sequence ID" value="PWK34878.1"/>
    <property type="molecule type" value="Genomic_DNA"/>
</dbReference>
<dbReference type="PANTHER" id="PTHR32552:SF68">
    <property type="entry name" value="FERRICHROME OUTER MEMBRANE TRANSPORTER_PHAGE RECEPTOR"/>
    <property type="match status" value="1"/>
</dbReference>
<feature type="domain" description="TonB-dependent receptor-like beta-barrel" evidence="17">
    <location>
        <begin position="270"/>
        <end position="681"/>
    </location>
</feature>
<comment type="similarity">
    <text evidence="2 14 15">Belongs to the TonB-dependent receptor family.</text>
</comment>
<evidence type="ECO:0000256" key="8">
    <source>
        <dbReference type="ARBA" id="ARBA00023004"/>
    </source>
</evidence>
<dbReference type="Gene3D" id="2.170.130.10">
    <property type="entry name" value="TonB-dependent receptor, plug domain"/>
    <property type="match status" value="1"/>
</dbReference>
<dbReference type="AlphaFoldDB" id="A0A316EUP3"/>
<keyword evidence="8" id="KW-0408">Iron</keyword>
<dbReference type="GO" id="GO:0038023">
    <property type="term" value="F:signaling receptor activity"/>
    <property type="evidence" value="ECO:0007669"/>
    <property type="project" value="InterPro"/>
</dbReference>
<keyword evidence="13 14" id="KW-0998">Cell outer membrane</keyword>
<dbReference type="Pfam" id="PF00593">
    <property type="entry name" value="TonB_dep_Rec_b-barrel"/>
    <property type="match status" value="1"/>
</dbReference>
<evidence type="ECO:0000256" key="3">
    <source>
        <dbReference type="ARBA" id="ARBA00022448"/>
    </source>
</evidence>
<keyword evidence="4 14" id="KW-1134">Transmembrane beta strand</keyword>
<evidence type="ECO:0000313" key="19">
    <source>
        <dbReference type="EMBL" id="PWK34878.1"/>
    </source>
</evidence>
<evidence type="ECO:0000256" key="16">
    <source>
        <dbReference type="SAM" id="SignalP"/>
    </source>
</evidence>
<dbReference type="InterPro" id="IPR039426">
    <property type="entry name" value="TonB-dep_rcpt-like"/>
</dbReference>